<gene>
    <name evidence="2" type="primary">msmE_7</name>
    <name evidence="2" type="ORF">CLORY_45190</name>
</gene>
<dbReference type="PANTHER" id="PTHR43649">
    <property type="entry name" value="ARABINOSE-BINDING PROTEIN-RELATED"/>
    <property type="match status" value="1"/>
</dbReference>
<dbReference type="Gene3D" id="3.40.190.10">
    <property type="entry name" value="Periplasmic binding protein-like II"/>
    <property type="match status" value="2"/>
</dbReference>
<proteinExistence type="predicted"/>
<dbReference type="AlphaFoldDB" id="A0A1V4I408"/>
<sequence length="439" mass="47779">MNKTLKSLTSIALVGATTFVFAGCSSKAKNTGSASGKSSTVNLSYWNIFVGADAHTKYMKQLLNDFKSANPKIKITEQGIPNDQYKTKLQTQAAAKQLPDMFINWPGALTQQFANNGLVTDITDTLNSNTDWKNGFFKGSYDDYTVNGKVYSVPIEESLTSVVYYNKTLFDKYNLQYPKTFDDLLKVVKVFNSHNIIPISMGDKASWMAQSCIMSSMGDHMTGTDWFKNAAANKGNKFTDPIFIKALDKLKQLSDAKAFNKDFMTLDDTQQRNAFANGKAAMMIDGSWAINDLATKASADTLKNIEVGQIPGFTDGKGDQSTLAGATGIGVEINSQISKAKQTAALKFIQFITSEKSFETAVKNNVLVPYNVTLDTSGLNPVFVKTMKLSKEHSLSPAYDSLLSAPAAEATNNGLQSLLVGQSDSKTVAKQIQNAVESK</sequence>
<reference evidence="2 3" key="1">
    <citation type="submission" date="2017-03" db="EMBL/GenBank/DDBJ databases">
        <title>Genome sequence of Clostridium oryzae DSM 28571.</title>
        <authorList>
            <person name="Poehlein A."/>
            <person name="Daniel R."/>
        </authorList>
    </citation>
    <scope>NUCLEOTIDE SEQUENCE [LARGE SCALE GENOMIC DNA]</scope>
    <source>
        <strain evidence="2 3">DSM 28571</strain>
    </source>
</reference>
<protein>
    <submittedName>
        <fullName evidence="2">Multiple sugar-binding protein</fullName>
    </submittedName>
</protein>
<organism evidence="2 3">
    <name type="scientific">Clostridium oryzae</name>
    <dbReference type="NCBI Taxonomy" id="1450648"/>
    <lineage>
        <taxon>Bacteria</taxon>
        <taxon>Bacillati</taxon>
        <taxon>Bacillota</taxon>
        <taxon>Clostridia</taxon>
        <taxon>Eubacteriales</taxon>
        <taxon>Clostridiaceae</taxon>
        <taxon>Clostridium</taxon>
    </lineage>
</organism>
<dbReference type="Proteomes" id="UP000190080">
    <property type="component" value="Unassembled WGS sequence"/>
</dbReference>
<feature type="signal peptide" evidence="1">
    <location>
        <begin position="1"/>
        <end position="22"/>
    </location>
</feature>
<name>A0A1V4I408_9CLOT</name>
<keyword evidence="1" id="KW-0732">Signal</keyword>
<dbReference type="InterPro" id="IPR050490">
    <property type="entry name" value="Bact_solute-bd_prot1"/>
</dbReference>
<accession>A0A1V4I408</accession>
<evidence type="ECO:0000313" key="3">
    <source>
        <dbReference type="Proteomes" id="UP000190080"/>
    </source>
</evidence>
<dbReference type="OrthoDB" id="1861912at2"/>
<dbReference type="SUPFAM" id="SSF53850">
    <property type="entry name" value="Periplasmic binding protein-like II"/>
    <property type="match status" value="1"/>
</dbReference>
<keyword evidence="3" id="KW-1185">Reference proteome</keyword>
<dbReference type="PROSITE" id="PS51257">
    <property type="entry name" value="PROKAR_LIPOPROTEIN"/>
    <property type="match status" value="1"/>
</dbReference>
<dbReference type="PANTHER" id="PTHR43649:SF12">
    <property type="entry name" value="DIACETYLCHITOBIOSE BINDING PROTEIN DASA"/>
    <property type="match status" value="1"/>
</dbReference>
<evidence type="ECO:0000256" key="1">
    <source>
        <dbReference type="SAM" id="SignalP"/>
    </source>
</evidence>
<feature type="chain" id="PRO_5039421633" evidence="1">
    <location>
        <begin position="23"/>
        <end position="439"/>
    </location>
</feature>
<evidence type="ECO:0000313" key="2">
    <source>
        <dbReference type="EMBL" id="OPJ54721.1"/>
    </source>
</evidence>
<comment type="caution">
    <text evidence="2">The sequence shown here is derived from an EMBL/GenBank/DDBJ whole genome shotgun (WGS) entry which is preliminary data.</text>
</comment>
<dbReference type="EMBL" id="MZGV01000130">
    <property type="protein sequence ID" value="OPJ54721.1"/>
    <property type="molecule type" value="Genomic_DNA"/>
</dbReference>
<dbReference type="RefSeq" id="WP_079428783.1">
    <property type="nucleotide sequence ID" value="NZ_MZGV01000130.1"/>
</dbReference>
<dbReference type="STRING" id="1450648.CLORY_45190"/>
<dbReference type="Pfam" id="PF01547">
    <property type="entry name" value="SBP_bac_1"/>
    <property type="match status" value="1"/>
</dbReference>
<dbReference type="InterPro" id="IPR006059">
    <property type="entry name" value="SBP"/>
</dbReference>